<protein>
    <submittedName>
        <fullName evidence="9">DMT family transporter</fullName>
    </submittedName>
</protein>
<keyword evidence="3" id="KW-1003">Cell membrane</keyword>
<feature type="transmembrane region" description="Helical" evidence="7">
    <location>
        <begin position="139"/>
        <end position="158"/>
    </location>
</feature>
<feature type="transmembrane region" description="Helical" evidence="7">
    <location>
        <begin position="201"/>
        <end position="221"/>
    </location>
</feature>
<dbReference type="InterPro" id="IPR037185">
    <property type="entry name" value="EmrE-like"/>
</dbReference>
<keyword evidence="6 7" id="KW-0472">Membrane</keyword>
<evidence type="ECO:0000313" key="9">
    <source>
        <dbReference type="EMBL" id="NBI29978.1"/>
    </source>
</evidence>
<evidence type="ECO:0000256" key="5">
    <source>
        <dbReference type="ARBA" id="ARBA00022989"/>
    </source>
</evidence>
<comment type="subcellular location">
    <subcellularLocation>
        <location evidence="1">Cell membrane</location>
        <topology evidence="1">Multi-pass membrane protein</topology>
    </subcellularLocation>
</comment>
<evidence type="ECO:0000256" key="7">
    <source>
        <dbReference type="SAM" id="Phobius"/>
    </source>
</evidence>
<dbReference type="Pfam" id="PF00892">
    <property type="entry name" value="EamA"/>
    <property type="match status" value="2"/>
</dbReference>
<dbReference type="EMBL" id="SIJB01000029">
    <property type="protein sequence ID" value="NBI29978.1"/>
    <property type="molecule type" value="Genomic_DNA"/>
</dbReference>
<dbReference type="PANTHER" id="PTHR32322:SF18">
    <property type="entry name" value="S-ADENOSYLMETHIONINE_S-ADENOSYLHOMOCYSTEINE TRANSPORTER"/>
    <property type="match status" value="1"/>
</dbReference>
<dbReference type="Proteomes" id="UP000448943">
    <property type="component" value="Unassembled WGS sequence"/>
</dbReference>
<dbReference type="SUPFAM" id="SSF103481">
    <property type="entry name" value="Multidrug resistance efflux transporter EmrE"/>
    <property type="match status" value="2"/>
</dbReference>
<comment type="similarity">
    <text evidence="2">Belongs to the EamA transporter family.</text>
</comment>
<feature type="domain" description="EamA" evidence="8">
    <location>
        <begin position="22"/>
        <end position="156"/>
    </location>
</feature>
<evidence type="ECO:0000256" key="3">
    <source>
        <dbReference type="ARBA" id="ARBA00022475"/>
    </source>
</evidence>
<evidence type="ECO:0000256" key="2">
    <source>
        <dbReference type="ARBA" id="ARBA00007362"/>
    </source>
</evidence>
<keyword evidence="10" id="KW-1185">Reference proteome</keyword>
<organism evidence="9 10">
    <name type="scientific">Chengkuizengella marina</name>
    <dbReference type="NCBI Taxonomy" id="2507566"/>
    <lineage>
        <taxon>Bacteria</taxon>
        <taxon>Bacillati</taxon>
        <taxon>Bacillota</taxon>
        <taxon>Bacilli</taxon>
        <taxon>Bacillales</taxon>
        <taxon>Paenibacillaceae</taxon>
        <taxon>Chengkuizengella</taxon>
    </lineage>
</organism>
<evidence type="ECO:0000256" key="4">
    <source>
        <dbReference type="ARBA" id="ARBA00022692"/>
    </source>
</evidence>
<feature type="transmembrane region" description="Helical" evidence="7">
    <location>
        <begin position="52"/>
        <end position="71"/>
    </location>
</feature>
<sequence length="308" mass="33852">MDFPAFCILEVIKLKEMHRWVAIILVLVGASSYGILSSIIKLAYESGLNELQITTGQLFFGMMILWIIIGFRRRAWQNPIKTPLLRLTLLGFMGIALTSIFINASLRDLNASLSIVLLFQFIWISIIIESVLHKKLPTIYQMLAVLIVMFGTILAVGLSIEDLQQMSIRGFIYGFLSAITYSLFITFTGRVATNIDSVLKSAIMITAALPPSIIVMIILFPSQTYIQGELSTFLFWGLFAAILGVVIPTISFNLGIPKIGGSLSAMLGAIELPAAIIAAVIVLQETVLLAQWLGVFLILIGIIVAEKK</sequence>
<feature type="transmembrane region" description="Helical" evidence="7">
    <location>
        <begin position="20"/>
        <end position="40"/>
    </location>
</feature>
<dbReference type="InterPro" id="IPR050638">
    <property type="entry name" value="AA-Vitamin_Transporters"/>
</dbReference>
<evidence type="ECO:0000256" key="1">
    <source>
        <dbReference type="ARBA" id="ARBA00004651"/>
    </source>
</evidence>
<dbReference type="GO" id="GO:0005886">
    <property type="term" value="C:plasma membrane"/>
    <property type="evidence" value="ECO:0007669"/>
    <property type="project" value="UniProtKB-SubCell"/>
</dbReference>
<feature type="transmembrane region" description="Helical" evidence="7">
    <location>
        <begin position="112"/>
        <end position="132"/>
    </location>
</feature>
<keyword evidence="4 7" id="KW-0812">Transmembrane</keyword>
<feature type="transmembrane region" description="Helical" evidence="7">
    <location>
        <begin position="170"/>
        <end position="189"/>
    </location>
</feature>
<proteinExistence type="inferred from homology"/>
<gene>
    <name evidence="9" type="ORF">ERL59_13580</name>
</gene>
<reference evidence="9 10" key="1">
    <citation type="submission" date="2019-01" db="EMBL/GenBank/DDBJ databases">
        <title>Chengkuizengella sp. nov., isolated from deep-sea sediment of East Pacific Ocean.</title>
        <authorList>
            <person name="Yang J."/>
            <person name="Lai Q."/>
            <person name="Shao Z."/>
        </authorList>
    </citation>
    <scope>NUCLEOTIDE SEQUENCE [LARGE SCALE GENOMIC DNA]</scope>
    <source>
        <strain evidence="9 10">YPA3-1-1</strain>
    </source>
</reference>
<dbReference type="PANTHER" id="PTHR32322">
    <property type="entry name" value="INNER MEMBRANE TRANSPORTER"/>
    <property type="match status" value="1"/>
</dbReference>
<accession>A0A6N9Q564</accession>
<keyword evidence="5 7" id="KW-1133">Transmembrane helix</keyword>
<dbReference type="InterPro" id="IPR000620">
    <property type="entry name" value="EamA_dom"/>
</dbReference>
<name>A0A6N9Q564_9BACL</name>
<comment type="caution">
    <text evidence="9">The sequence shown here is derived from an EMBL/GenBank/DDBJ whole genome shotgun (WGS) entry which is preliminary data.</text>
</comment>
<feature type="transmembrane region" description="Helical" evidence="7">
    <location>
        <begin position="233"/>
        <end position="256"/>
    </location>
</feature>
<feature type="transmembrane region" description="Helical" evidence="7">
    <location>
        <begin position="263"/>
        <end position="283"/>
    </location>
</feature>
<evidence type="ECO:0000313" key="10">
    <source>
        <dbReference type="Proteomes" id="UP000448943"/>
    </source>
</evidence>
<feature type="domain" description="EamA" evidence="8">
    <location>
        <begin position="169"/>
        <end position="304"/>
    </location>
</feature>
<evidence type="ECO:0000256" key="6">
    <source>
        <dbReference type="ARBA" id="ARBA00023136"/>
    </source>
</evidence>
<dbReference type="AlphaFoldDB" id="A0A6N9Q564"/>
<evidence type="ECO:0000259" key="8">
    <source>
        <dbReference type="Pfam" id="PF00892"/>
    </source>
</evidence>
<feature type="transmembrane region" description="Helical" evidence="7">
    <location>
        <begin position="289"/>
        <end position="305"/>
    </location>
</feature>
<feature type="transmembrane region" description="Helical" evidence="7">
    <location>
        <begin position="83"/>
        <end position="106"/>
    </location>
</feature>